<keyword evidence="1" id="KW-1133">Transmembrane helix</keyword>
<proteinExistence type="predicted"/>
<name>A0AAE4MBM4_9EURY</name>
<organism evidence="2 3">
    <name type="scientific">Methanorbis furvi</name>
    <dbReference type="NCBI Taxonomy" id="3028299"/>
    <lineage>
        <taxon>Archaea</taxon>
        <taxon>Methanobacteriati</taxon>
        <taxon>Methanobacteriota</taxon>
        <taxon>Stenosarchaea group</taxon>
        <taxon>Methanomicrobia</taxon>
        <taxon>Methanomicrobiales</taxon>
        <taxon>Methanocorpusculaceae</taxon>
        <taxon>Methanorbis</taxon>
    </lineage>
</organism>
<keyword evidence="1" id="KW-0812">Transmembrane</keyword>
<dbReference type="CDD" id="cd14726">
    <property type="entry name" value="TraB_PrgY-like"/>
    <property type="match status" value="1"/>
</dbReference>
<feature type="transmembrane region" description="Helical" evidence="1">
    <location>
        <begin position="374"/>
        <end position="402"/>
    </location>
</feature>
<gene>
    <name evidence="2" type="ORF">McpAg1_11240</name>
</gene>
<reference evidence="2" key="1">
    <citation type="submission" date="2023-06" db="EMBL/GenBank/DDBJ databases">
        <title>Genome sequence of Methancorpusculaceae sp. Ag1.</title>
        <authorList>
            <person name="Protasov E."/>
            <person name="Platt K."/>
            <person name="Poehlein A."/>
            <person name="Daniel R."/>
            <person name="Brune A."/>
        </authorList>
    </citation>
    <scope>NUCLEOTIDE SEQUENCE</scope>
    <source>
        <strain evidence="2">Ag1</strain>
    </source>
</reference>
<feature type="transmembrane region" description="Helical" evidence="1">
    <location>
        <begin position="322"/>
        <end position="342"/>
    </location>
</feature>
<dbReference type="NCBIfam" id="TIGR00261">
    <property type="entry name" value="traB"/>
    <property type="match status" value="1"/>
</dbReference>
<dbReference type="InterPro" id="IPR005230">
    <property type="entry name" value="TraB_bac"/>
</dbReference>
<dbReference type="Pfam" id="PF01963">
    <property type="entry name" value="TraB_PrgY_gumN"/>
    <property type="match status" value="1"/>
</dbReference>
<dbReference type="PANTHER" id="PTHR21530">
    <property type="entry name" value="PHEROMONE SHUTDOWN PROTEIN"/>
    <property type="match status" value="1"/>
</dbReference>
<accession>A0AAE4MBM4</accession>
<evidence type="ECO:0000313" key="2">
    <source>
        <dbReference type="EMBL" id="MDV0441910.1"/>
    </source>
</evidence>
<dbReference type="InterPro" id="IPR002816">
    <property type="entry name" value="TraB/PrgY/GumN_fam"/>
</dbReference>
<dbReference type="EMBL" id="JAWDKA010000005">
    <property type="protein sequence ID" value="MDV0441910.1"/>
    <property type="molecule type" value="Genomic_DNA"/>
</dbReference>
<dbReference type="Proteomes" id="UP001273136">
    <property type="component" value="Unassembled WGS sequence"/>
</dbReference>
<dbReference type="PANTHER" id="PTHR21530:SF7">
    <property type="entry name" value="TRAB DOMAIN-CONTAINING PROTEIN"/>
    <property type="match status" value="1"/>
</dbReference>
<dbReference type="RefSeq" id="WP_338094313.1">
    <property type="nucleotide sequence ID" value="NZ_JAWDKA010000005.1"/>
</dbReference>
<feature type="transmembrane region" description="Helical" evidence="1">
    <location>
        <begin position="287"/>
        <end position="310"/>
    </location>
</feature>
<evidence type="ECO:0000256" key="1">
    <source>
        <dbReference type="SAM" id="Phobius"/>
    </source>
</evidence>
<sequence length="426" mass="46971">MTEIHIVGTAHVSQKSIDEVREAVDTYNPDVIAIELDPGRFAALKQQMKEAEDAANGVEPVAEKPESPEVKDLLKGNFTLMLVQWILAYVQRKIGMNVGIEPGAEMKEAIRLAEERNIRVVLIDRDIKITLARFWGGMKILEKIKLIWALMQSMFVDDDEDDDAIGGIDKISIDELTNPDIIEMALEEFHKFSPNGARALIDERDAYLAHGVIDLERSHYERAVVVVGAGHVPGITKYREDPSTLPPVAELLARPKRYPWGKIIGGLFVVMFAVIILAIAFSGATELLIWAIIYWVLLHALFAGVATLLARGHPLSAATAAALAWMTSLNPFLAAGWFAAIVEAKMRPPTAGDFKAIAKADTIGEMFSVPLFRILLVAACANIGSMAATFCFFIFLTPLLGVDLEMMTQILMTGLTNLWQFLTGWI</sequence>
<evidence type="ECO:0000313" key="3">
    <source>
        <dbReference type="Proteomes" id="UP001273136"/>
    </source>
</evidence>
<feature type="transmembrane region" description="Helical" evidence="1">
    <location>
        <begin position="263"/>
        <end position="281"/>
    </location>
</feature>
<evidence type="ECO:0008006" key="4">
    <source>
        <dbReference type="Google" id="ProtNLM"/>
    </source>
</evidence>
<comment type="caution">
    <text evidence="2">The sequence shown here is derived from an EMBL/GenBank/DDBJ whole genome shotgun (WGS) entry which is preliminary data.</text>
</comment>
<keyword evidence="3" id="KW-1185">Reference proteome</keyword>
<dbReference type="InterPro" id="IPR046345">
    <property type="entry name" value="TraB_PrgY-like"/>
</dbReference>
<keyword evidence="1" id="KW-0472">Membrane</keyword>
<dbReference type="AlphaFoldDB" id="A0AAE4MBM4"/>
<protein>
    <recommendedName>
        <fullName evidence="4">TraB family protein</fullName>
    </recommendedName>
</protein>